<comment type="caution">
    <text evidence="1">The sequence shown here is derived from an EMBL/GenBank/DDBJ whole genome shotgun (WGS) entry which is preliminary data.</text>
</comment>
<dbReference type="RefSeq" id="WP_379753634.1">
    <property type="nucleotide sequence ID" value="NZ_JBHRSQ010000006.1"/>
</dbReference>
<dbReference type="EMBL" id="JBHRSQ010000006">
    <property type="protein sequence ID" value="MFC2990728.1"/>
    <property type="molecule type" value="Genomic_DNA"/>
</dbReference>
<dbReference type="Proteomes" id="UP001595386">
    <property type="component" value="Unassembled WGS sequence"/>
</dbReference>
<keyword evidence="2" id="KW-1185">Reference proteome</keyword>
<gene>
    <name evidence="1" type="ORF">ACFODV_01635</name>
</gene>
<protein>
    <submittedName>
        <fullName evidence="1">Uncharacterized protein</fullName>
    </submittedName>
</protein>
<evidence type="ECO:0000313" key="1">
    <source>
        <dbReference type="EMBL" id="MFC2990728.1"/>
    </source>
</evidence>
<name>A0ABV7B259_9GAMM</name>
<reference evidence="2" key="1">
    <citation type="journal article" date="2019" name="Int. J. Syst. Evol. Microbiol.">
        <title>The Global Catalogue of Microorganisms (GCM) 10K type strain sequencing project: providing services to taxonomists for standard genome sequencing and annotation.</title>
        <authorList>
            <consortium name="The Broad Institute Genomics Platform"/>
            <consortium name="The Broad Institute Genome Sequencing Center for Infectious Disease"/>
            <person name="Wu L."/>
            <person name="Ma J."/>
        </authorList>
    </citation>
    <scope>NUCLEOTIDE SEQUENCE [LARGE SCALE GENOMIC DNA]</scope>
    <source>
        <strain evidence="2">KCTC 52660</strain>
    </source>
</reference>
<accession>A0ABV7B259</accession>
<organism evidence="1 2">
    <name type="scientific">Halomonas tibetensis</name>
    <dbReference type="NCBI Taxonomy" id="2259590"/>
    <lineage>
        <taxon>Bacteria</taxon>
        <taxon>Pseudomonadati</taxon>
        <taxon>Pseudomonadota</taxon>
        <taxon>Gammaproteobacteria</taxon>
        <taxon>Oceanospirillales</taxon>
        <taxon>Halomonadaceae</taxon>
        <taxon>Halomonas</taxon>
    </lineage>
</organism>
<evidence type="ECO:0000313" key="2">
    <source>
        <dbReference type="Proteomes" id="UP001595386"/>
    </source>
</evidence>
<sequence length="180" mass="19787">MKVVSFEAGARRDACLARLCAAVHGTQAGLAPLVDFSGTRHLLFPAEAARLWALLDDRGHPLALALLVMDESGEGMALRLAASLEESREPLRRLIRDLALNAPLCATPTETLDEAFLHECGLTRWIEDGQGQRVGLAFQHPAALATPLTFDDQAVLRRFKHERTFFEAEKRAFVEGLDTV</sequence>
<proteinExistence type="predicted"/>